<proteinExistence type="predicted"/>
<dbReference type="InterPro" id="IPR054696">
    <property type="entry name" value="GTP-eEF1A_C"/>
</dbReference>
<keyword evidence="5" id="KW-1185">Reference proteome</keyword>
<reference evidence="5" key="1">
    <citation type="journal article" date="2016" name="Nat. Commun.">
        <title>The Gonium pectorale genome demonstrates co-option of cell cycle regulation during the evolution of multicellularity.</title>
        <authorList>
            <person name="Hanschen E.R."/>
            <person name="Marriage T.N."/>
            <person name="Ferris P.J."/>
            <person name="Hamaji T."/>
            <person name="Toyoda A."/>
            <person name="Fujiyama A."/>
            <person name="Neme R."/>
            <person name="Noguchi H."/>
            <person name="Minakuchi Y."/>
            <person name="Suzuki M."/>
            <person name="Kawai-Toyooka H."/>
            <person name="Smith D.R."/>
            <person name="Sparks H."/>
            <person name="Anderson J."/>
            <person name="Bakaric R."/>
            <person name="Luria V."/>
            <person name="Karger A."/>
            <person name="Kirschner M.W."/>
            <person name="Durand P.M."/>
            <person name="Michod R.E."/>
            <person name="Nozaki H."/>
            <person name="Olson B.J."/>
        </authorList>
    </citation>
    <scope>NUCLEOTIDE SEQUENCE [LARGE SCALE GENOMIC DNA]</scope>
    <source>
        <strain evidence="5">NIES-2863</strain>
    </source>
</reference>
<dbReference type="EMBL" id="LSYV01000012">
    <property type="protein sequence ID" value="KXZ51970.1"/>
    <property type="molecule type" value="Genomic_DNA"/>
</dbReference>
<gene>
    <name evidence="4" type="ORF">GPECTOR_11g92</name>
</gene>
<dbReference type="SUPFAM" id="SSF50465">
    <property type="entry name" value="EF-Tu/eEF-1alpha/eIF2-gamma C-terminal domain"/>
    <property type="match status" value="1"/>
</dbReference>
<dbReference type="InterPro" id="IPR009001">
    <property type="entry name" value="Transl_elong_EF1A/Init_IF2_C"/>
</dbReference>
<sequence>MRMARPRCLTRGQTALVEVTAARAMVLEEYSEYRALGRVALREGGRTLAVGIVTRLLEGRTTEM</sequence>
<evidence type="ECO:0000256" key="1">
    <source>
        <dbReference type="ARBA" id="ARBA00022741"/>
    </source>
</evidence>
<dbReference type="InterPro" id="IPR050100">
    <property type="entry name" value="TRAFAC_GTPase_members"/>
</dbReference>
<dbReference type="STRING" id="33097.A0A150GRL4"/>
<dbReference type="Pfam" id="PF22594">
    <property type="entry name" value="GTP-eEF1A_C"/>
    <property type="match status" value="1"/>
</dbReference>
<keyword evidence="2" id="KW-0342">GTP-binding</keyword>
<dbReference type="Gene3D" id="2.40.30.10">
    <property type="entry name" value="Translation factors"/>
    <property type="match status" value="1"/>
</dbReference>
<feature type="domain" description="GTP-eEF1A C-terminal" evidence="3">
    <location>
        <begin position="4"/>
        <end position="54"/>
    </location>
</feature>
<accession>A0A150GRL4</accession>
<dbReference type="GO" id="GO:0005525">
    <property type="term" value="F:GTP binding"/>
    <property type="evidence" value="ECO:0007669"/>
    <property type="project" value="UniProtKB-KW"/>
</dbReference>
<dbReference type="PANTHER" id="PTHR23115">
    <property type="entry name" value="TRANSLATION FACTOR"/>
    <property type="match status" value="1"/>
</dbReference>
<protein>
    <recommendedName>
        <fullName evidence="3">GTP-eEF1A C-terminal domain-containing protein</fullName>
    </recommendedName>
</protein>
<dbReference type="AlphaFoldDB" id="A0A150GRL4"/>
<dbReference type="OrthoDB" id="342024at2759"/>
<evidence type="ECO:0000256" key="2">
    <source>
        <dbReference type="ARBA" id="ARBA00023134"/>
    </source>
</evidence>
<evidence type="ECO:0000259" key="3">
    <source>
        <dbReference type="Pfam" id="PF22594"/>
    </source>
</evidence>
<evidence type="ECO:0000313" key="4">
    <source>
        <dbReference type="EMBL" id="KXZ51970.1"/>
    </source>
</evidence>
<evidence type="ECO:0000313" key="5">
    <source>
        <dbReference type="Proteomes" id="UP000075714"/>
    </source>
</evidence>
<name>A0A150GRL4_GONPE</name>
<comment type="caution">
    <text evidence="4">The sequence shown here is derived from an EMBL/GenBank/DDBJ whole genome shotgun (WGS) entry which is preliminary data.</text>
</comment>
<dbReference type="Proteomes" id="UP000075714">
    <property type="component" value="Unassembled WGS sequence"/>
</dbReference>
<organism evidence="4 5">
    <name type="scientific">Gonium pectorale</name>
    <name type="common">Green alga</name>
    <dbReference type="NCBI Taxonomy" id="33097"/>
    <lineage>
        <taxon>Eukaryota</taxon>
        <taxon>Viridiplantae</taxon>
        <taxon>Chlorophyta</taxon>
        <taxon>core chlorophytes</taxon>
        <taxon>Chlorophyceae</taxon>
        <taxon>CS clade</taxon>
        <taxon>Chlamydomonadales</taxon>
        <taxon>Volvocaceae</taxon>
        <taxon>Gonium</taxon>
    </lineage>
</organism>
<keyword evidence="1" id="KW-0547">Nucleotide-binding</keyword>